<feature type="domain" description="Transposase Helix-turn-helix" evidence="4">
    <location>
        <begin position="1"/>
        <end position="42"/>
    </location>
</feature>
<dbReference type="Proteomes" id="UP000660265">
    <property type="component" value="Unassembled WGS sequence"/>
</dbReference>
<evidence type="ECO:0000313" key="5">
    <source>
        <dbReference type="EMBL" id="GGK30043.1"/>
    </source>
</evidence>
<dbReference type="EMBL" id="BMMV01000040">
    <property type="protein sequence ID" value="GGK30043.1"/>
    <property type="molecule type" value="Genomic_DNA"/>
</dbReference>
<dbReference type="InterPro" id="IPR027806">
    <property type="entry name" value="HARBI1_dom"/>
</dbReference>
<comment type="caution">
    <text evidence="5">The sequence shown here is derived from an EMBL/GenBank/DDBJ whole genome shotgun (WGS) entry which is preliminary data.</text>
</comment>
<evidence type="ECO:0000256" key="2">
    <source>
        <dbReference type="ARBA" id="ARBA00022723"/>
    </source>
</evidence>
<organism evidence="5 6">
    <name type="scientific">Streptomyces camponoticapitis</name>
    <dbReference type="NCBI Taxonomy" id="1616125"/>
    <lineage>
        <taxon>Bacteria</taxon>
        <taxon>Bacillati</taxon>
        <taxon>Actinomycetota</taxon>
        <taxon>Actinomycetes</taxon>
        <taxon>Kitasatosporales</taxon>
        <taxon>Streptomycetaceae</taxon>
        <taxon>Streptomyces</taxon>
    </lineage>
</organism>
<evidence type="ECO:0000259" key="4">
    <source>
        <dbReference type="Pfam" id="PF13613"/>
    </source>
</evidence>
<accession>A0ABQ2EZN4</accession>
<evidence type="ECO:0000313" key="6">
    <source>
        <dbReference type="Proteomes" id="UP000660265"/>
    </source>
</evidence>
<dbReference type="Pfam" id="PF13359">
    <property type="entry name" value="DDE_Tnp_4"/>
    <property type="match status" value="1"/>
</dbReference>
<evidence type="ECO:0000256" key="1">
    <source>
        <dbReference type="ARBA" id="ARBA00001968"/>
    </source>
</evidence>
<dbReference type="InterPro" id="IPR027805">
    <property type="entry name" value="Transposase_HTH_dom"/>
</dbReference>
<reference evidence="6" key="1">
    <citation type="journal article" date="2019" name="Int. J. Syst. Evol. Microbiol.">
        <title>The Global Catalogue of Microorganisms (GCM) 10K type strain sequencing project: providing services to taxonomists for standard genome sequencing and annotation.</title>
        <authorList>
            <consortium name="The Broad Institute Genomics Platform"/>
            <consortium name="The Broad Institute Genome Sequencing Center for Infectious Disease"/>
            <person name="Wu L."/>
            <person name="Ma J."/>
        </authorList>
    </citation>
    <scope>NUCLEOTIDE SEQUENCE [LARGE SCALE GENOMIC DNA]</scope>
    <source>
        <strain evidence="6">CGMCC 4.7275</strain>
    </source>
</reference>
<name>A0ABQ2EZN4_9ACTN</name>
<sequence length="239" mass="26891">MATLIHLRHDLPHAVLALLYGVDRSTVTRAVGELRPLLASRGFAVPDRPGLRLRTLEDVFAYAQSEGIQLRLDATETQVRLPAAGRGGRRSFVSGKQKQNTMKATVIADDQGRTLWADTLRPGRMHDVTAARTAGIGPCFDHFDRVQVLLDDGYLGLSRDHRGQALTPPRKLRPGAIAPFVEHRERKRHDHSSRRITVEHALADHKRCKQLQRWTHRRDRNPDTYQAIATLVSDRTTTA</sequence>
<evidence type="ECO:0000259" key="3">
    <source>
        <dbReference type="Pfam" id="PF13359"/>
    </source>
</evidence>
<comment type="cofactor">
    <cofactor evidence="1">
        <name>a divalent metal cation</name>
        <dbReference type="ChEBI" id="CHEBI:60240"/>
    </cofactor>
</comment>
<feature type="domain" description="DDE Tnp4" evidence="3">
    <location>
        <begin position="72"/>
        <end position="230"/>
    </location>
</feature>
<gene>
    <name evidence="5" type="ORF">GCM10011583_72430</name>
</gene>
<keyword evidence="2" id="KW-0479">Metal-binding</keyword>
<keyword evidence="6" id="KW-1185">Reference proteome</keyword>
<protein>
    <submittedName>
        <fullName evidence="5">Transposase</fullName>
    </submittedName>
</protein>
<proteinExistence type="predicted"/>
<dbReference type="Pfam" id="PF13613">
    <property type="entry name" value="HTH_Tnp_4"/>
    <property type="match status" value="1"/>
</dbReference>